<keyword evidence="3" id="KW-0812">Transmembrane</keyword>
<feature type="transmembrane region" description="Helical" evidence="3">
    <location>
        <begin position="16"/>
        <end position="36"/>
    </location>
</feature>
<feature type="coiled-coil region" evidence="1">
    <location>
        <begin position="168"/>
        <end position="240"/>
    </location>
</feature>
<organism evidence="4 5">
    <name type="scientific">Kineothrix sedimenti</name>
    <dbReference type="NCBI Taxonomy" id="3123317"/>
    <lineage>
        <taxon>Bacteria</taxon>
        <taxon>Bacillati</taxon>
        <taxon>Bacillota</taxon>
        <taxon>Clostridia</taxon>
        <taxon>Lachnospirales</taxon>
        <taxon>Lachnospiraceae</taxon>
        <taxon>Kineothrix</taxon>
    </lineage>
</organism>
<dbReference type="RefSeq" id="WP_342755920.1">
    <property type="nucleotide sequence ID" value="NZ_CP146256.1"/>
</dbReference>
<evidence type="ECO:0000256" key="2">
    <source>
        <dbReference type="SAM" id="MobiDB-lite"/>
    </source>
</evidence>
<name>A0ABZ3EQ44_9FIRM</name>
<protein>
    <submittedName>
        <fullName evidence="4">Uncharacterized protein</fullName>
    </submittedName>
</protein>
<dbReference type="Proteomes" id="UP001451571">
    <property type="component" value="Chromosome"/>
</dbReference>
<accession>A0ABZ3EQ44</accession>
<keyword evidence="5" id="KW-1185">Reference proteome</keyword>
<dbReference type="Gene3D" id="1.10.287.1490">
    <property type="match status" value="1"/>
</dbReference>
<evidence type="ECO:0000313" key="4">
    <source>
        <dbReference type="EMBL" id="XAH72302.1"/>
    </source>
</evidence>
<proteinExistence type="predicted"/>
<keyword evidence="1" id="KW-0175">Coiled coil</keyword>
<evidence type="ECO:0000313" key="5">
    <source>
        <dbReference type="Proteomes" id="UP001451571"/>
    </source>
</evidence>
<evidence type="ECO:0000256" key="3">
    <source>
        <dbReference type="SAM" id="Phobius"/>
    </source>
</evidence>
<evidence type="ECO:0000256" key="1">
    <source>
        <dbReference type="SAM" id="Coils"/>
    </source>
</evidence>
<keyword evidence="3" id="KW-1133">Transmembrane helix</keyword>
<feature type="region of interest" description="Disordered" evidence="2">
    <location>
        <begin position="387"/>
        <end position="407"/>
    </location>
</feature>
<dbReference type="EMBL" id="CP146256">
    <property type="protein sequence ID" value="XAH72302.1"/>
    <property type="molecule type" value="Genomic_DNA"/>
</dbReference>
<reference evidence="4 5" key="1">
    <citation type="submission" date="2024-02" db="EMBL/GenBank/DDBJ databases">
        <title>Bacterial strain from lacustrine sediment.</title>
        <authorList>
            <person name="Petit C."/>
            <person name="Fadhlaoui K."/>
        </authorList>
    </citation>
    <scope>NUCLEOTIDE SEQUENCE [LARGE SCALE GENOMIC DNA]</scope>
    <source>
        <strain evidence="4 5">IPX-CK</strain>
    </source>
</reference>
<gene>
    <name evidence="4" type="ORF">V6984_12255</name>
</gene>
<sequence length="735" mass="79418">MMKSIKIPGFLKSGKNIAAGIAVLAALGGSILYYVWPDQMTVETGSYSLEERQAIADEVKDYLVEYVVSDGFVSEVGESEDLKTLLAEKIAAGEIVLLNEGQIDEIAQYAVDNYNALLGSNIDSLTDEQIKALEESIRNNIAVTIGDTAESKEEDVNTMTGGVSTIIIKNIMAQLDKMNESIEQLQSDLTKIKENIALGASFTDISSSIGELEERLEYVKENLSEEDQALASDISDIEEDLRTLHVNVDETATVVVQLESTMDDLTKSNLDSLNVQISDTLSAIDKINKDYQSILDKISNLQSSMSSKDTELSNIAKDAASKVNDLSGLLTALQKELSNYKSATDKALKNVQDSQTVLDKNLSGYKDTTNKSLVDLFTGQESTDKKLSDYKNETNTSLTDLQNEQTTTNKNLSDYQDITDADITNIYSIINSLQTAQNTNETDLTEIKNKLKSLDDQMTQVFTSVSSGKASLASALTDKGVSTDAVATFNTLTDNIKGIGTNANAVSTSLLTGYTAYVGNKYISGSMANQGAVNAALNCGQSYSIPSGYHTGSGKITANSLESQTQATATANNLSAGVTSWVNGRLITGNGADNQASYNQGYNDGMQNAVPTVITHLDSSYTSQSFSYDDNGGSSTTSHKWKQYNNLIFDIKSVYADYTALTADNFYFCITASETEHYITAGCNIGDPKPFTMEKVYDPSTGQLTIKNVDGASYEQGNDPGRISFSITGFELIIL</sequence>
<feature type="compositionally biased region" description="Polar residues" evidence="2">
    <location>
        <begin position="393"/>
        <end position="407"/>
    </location>
</feature>
<keyword evidence="3" id="KW-0472">Membrane</keyword>
<feature type="coiled-coil region" evidence="1">
    <location>
        <begin position="323"/>
        <end position="350"/>
    </location>
</feature>